<comment type="caution">
    <text evidence="1">The sequence shown here is derived from an EMBL/GenBank/DDBJ whole genome shotgun (WGS) entry which is preliminary data.</text>
</comment>
<dbReference type="Proteomes" id="UP000590740">
    <property type="component" value="Unassembled WGS sequence"/>
</dbReference>
<dbReference type="RefSeq" id="WP_184342603.1">
    <property type="nucleotide sequence ID" value="NZ_JACHIG010000010.1"/>
</dbReference>
<reference evidence="1 2" key="1">
    <citation type="submission" date="2020-08" db="EMBL/GenBank/DDBJ databases">
        <title>Genomic Encyclopedia of Type Strains, Phase IV (KMG-IV): sequencing the most valuable type-strain genomes for metagenomic binning, comparative biology and taxonomic classification.</title>
        <authorList>
            <person name="Goeker M."/>
        </authorList>
    </citation>
    <scope>NUCLEOTIDE SEQUENCE [LARGE SCALE GENOMIC DNA]</scope>
    <source>
        <strain evidence="1 2">DSM 12252</strain>
    </source>
</reference>
<sequence length="178" mass="21181">MRKAQYNLGARSAKADIKRGTLAWETQDNGEQEYWRVLWCFRKILAEKYGIEYRMRGHGVPADNQARISGYQSVMNPYLSARLGTEWKSRIYAEAEAFYHTRWHEVERQYCIDEPHEAGCEDYMRLHPISAEERRKRNSLNKFYDYRDEDPKRKVPSARSFRGLTMWETITVLLSSRS</sequence>
<organism evidence="1 2">
    <name type="scientific">Prosthecobacter vanneervenii</name>
    <dbReference type="NCBI Taxonomy" id="48466"/>
    <lineage>
        <taxon>Bacteria</taxon>
        <taxon>Pseudomonadati</taxon>
        <taxon>Verrucomicrobiota</taxon>
        <taxon>Verrucomicrobiia</taxon>
        <taxon>Verrucomicrobiales</taxon>
        <taxon>Verrucomicrobiaceae</taxon>
        <taxon>Prosthecobacter</taxon>
    </lineage>
</organism>
<dbReference type="EMBL" id="JACHIG010000010">
    <property type="protein sequence ID" value="MBB5034620.1"/>
    <property type="molecule type" value="Genomic_DNA"/>
</dbReference>
<evidence type="ECO:0000313" key="2">
    <source>
        <dbReference type="Proteomes" id="UP000590740"/>
    </source>
</evidence>
<accession>A0A7W7YEY4</accession>
<gene>
    <name evidence="1" type="ORF">HNQ65_004225</name>
</gene>
<dbReference type="AlphaFoldDB" id="A0A7W7YEY4"/>
<proteinExistence type="predicted"/>
<name>A0A7W7YEY4_9BACT</name>
<keyword evidence="2" id="KW-1185">Reference proteome</keyword>
<protein>
    <submittedName>
        <fullName evidence="1">Uncharacterized protein</fullName>
    </submittedName>
</protein>
<evidence type="ECO:0000313" key="1">
    <source>
        <dbReference type="EMBL" id="MBB5034620.1"/>
    </source>
</evidence>